<dbReference type="Pfam" id="PF10934">
    <property type="entry name" value="Sheath_initiator"/>
    <property type="match status" value="1"/>
</dbReference>
<evidence type="ECO:0000313" key="1">
    <source>
        <dbReference type="EMBL" id="ANT44779.1"/>
    </source>
</evidence>
<dbReference type="SUPFAM" id="SSF160719">
    <property type="entry name" value="gpW/gp25-like"/>
    <property type="match status" value="1"/>
</dbReference>
<dbReference type="Proteomes" id="UP000224459">
    <property type="component" value="Segment"/>
</dbReference>
<sequence length="233" mass="26371">MRFRKHVIQYGDTMQSIAQYYYNNVGAWIELIEHNNLKYPYIVDDEVLKNKDPERLVTIGDTIIIPTEEALSDVVLQDISAKDRDALLELSFGRDLNITRDEGYFNERGTSDEILGFTGTSGDLDTVTGIGNIKQQLQTRLLTPRGSLMLHPDYGSDLHELFGKNIPEQAVLIEMEVCRTILSDGRVQSANNIDWKIEGNEYSGTYSVELKSVEESIRLVLEADETGVFALFE</sequence>
<gene>
    <name evidence="1" type="ORF">vB_SscM-1_115</name>
</gene>
<evidence type="ECO:0000313" key="2">
    <source>
        <dbReference type="Proteomes" id="UP000224459"/>
    </source>
</evidence>
<accession>A0A1X9I9Z6</accession>
<dbReference type="InterPro" id="IPR018392">
    <property type="entry name" value="LysM"/>
</dbReference>
<dbReference type="InterPro" id="IPR036779">
    <property type="entry name" value="LysM_dom_sf"/>
</dbReference>
<keyword evidence="2" id="KW-1185">Reference proteome</keyword>
<dbReference type="CDD" id="cd00118">
    <property type="entry name" value="LysM"/>
    <property type="match status" value="1"/>
</dbReference>
<dbReference type="Gene3D" id="3.10.450.40">
    <property type="match status" value="1"/>
</dbReference>
<dbReference type="InterPro" id="IPR020288">
    <property type="entry name" value="Sheath_initiator"/>
</dbReference>
<dbReference type="Gene3D" id="3.10.350.10">
    <property type="entry name" value="LysM domain"/>
    <property type="match status" value="1"/>
</dbReference>
<protein>
    <submittedName>
        <fullName evidence="1">Baseplate protein</fullName>
    </submittedName>
</protein>
<reference evidence="2" key="1">
    <citation type="submission" date="2016-04" db="EMBL/GenBank/DDBJ databases">
        <authorList>
            <person name="Gasior T."/>
        </authorList>
    </citation>
    <scope>NUCLEOTIDE SEQUENCE [LARGE SCALE GENOMIC DNA]</scope>
</reference>
<dbReference type="EMBL" id="KX171212">
    <property type="protein sequence ID" value="ANT44779.1"/>
    <property type="molecule type" value="Genomic_DNA"/>
</dbReference>
<organism evidence="1 2">
    <name type="scientific">Staphylococcus phage vB_SscM-1</name>
    <dbReference type="NCBI Taxonomy" id="1868844"/>
    <lineage>
        <taxon>Viruses</taxon>
        <taxon>Duplodnaviria</taxon>
        <taxon>Heunggongvirae</taxon>
        <taxon>Uroviricota</taxon>
        <taxon>Caudoviricetes</taxon>
        <taxon>Herelleviridae</taxon>
        <taxon>Twortvirinae</taxon>
        <taxon>Sciuriunavirus</taxon>
        <taxon>Sciuriunavirus SscM1</taxon>
    </lineage>
</organism>
<name>A0A1X9I9Z6_9CAUD</name>
<proteinExistence type="predicted"/>